<dbReference type="Proteomes" id="UP001221898">
    <property type="component" value="Unassembled WGS sequence"/>
</dbReference>
<evidence type="ECO:0000313" key="3">
    <source>
        <dbReference type="Proteomes" id="UP001221898"/>
    </source>
</evidence>
<feature type="compositionally biased region" description="Low complexity" evidence="1">
    <location>
        <begin position="30"/>
        <end position="47"/>
    </location>
</feature>
<feature type="region of interest" description="Disordered" evidence="1">
    <location>
        <begin position="1"/>
        <end position="67"/>
    </location>
</feature>
<gene>
    <name evidence="2" type="ORF">AAFF_G00243820</name>
</gene>
<accession>A0AAD7W304</accession>
<name>A0AAD7W304_9TELE</name>
<evidence type="ECO:0000256" key="1">
    <source>
        <dbReference type="SAM" id="MobiDB-lite"/>
    </source>
</evidence>
<keyword evidence="3" id="KW-1185">Reference proteome</keyword>
<dbReference type="EMBL" id="JAINUG010000324">
    <property type="protein sequence ID" value="KAJ8378304.1"/>
    <property type="molecule type" value="Genomic_DNA"/>
</dbReference>
<proteinExistence type="predicted"/>
<dbReference type="AlphaFoldDB" id="A0AAD7W304"/>
<comment type="caution">
    <text evidence="2">The sequence shown here is derived from an EMBL/GenBank/DDBJ whole genome shotgun (WGS) entry which is preliminary data.</text>
</comment>
<protein>
    <submittedName>
        <fullName evidence="2">Uncharacterized protein</fullName>
    </submittedName>
</protein>
<reference evidence="2" key="1">
    <citation type="journal article" date="2023" name="Science">
        <title>Genome structures resolve the early diversification of teleost fishes.</title>
        <authorList>
            <person name="Parey E."/>
            <person name="Louis A."/>
            <person name="Montfort J."/>
            <person name="Bouchez O."/>
            <person name="Roques C."/>
            <person name="Iampietro C."/>
            <person name="Lluch J."/>
            <person name="Castinel A."/>
            <person name="Donnadieu C."/>
            <person name="Desvignes T."/>
            <person name="Floi Bucao C."/>
            <person name="Jouanno E."/>
            <person name="Wen M."/>
            <person name="Mejri S."/>
            <person name="Dirks R."/>
            <person name="Jansen H."/>
            <person name="Henkel C."/>
            <person name="Chen W.J."/>
            <person name="Zahm M."/>
            <person name="Cabau C."/>
            <person name="Klopp C."/>
            <person name="Thompson A.W."/>
            <person name="Robinson-Rechavi M."/>
            <person name="Braasch I."/>
            <person name="Lecointre G."/>
            <person name="Bobe J."/>
            <person name="Postlethwait J.H."/>
            <person name="Berthelot C."/>
            <person name="Roest Crollius H."/>
            <person name="Guiguen Y."/>
        </authorList>
    </citation>
    <scope>NUCLEOTIDE SEQUENCE</scope>
    <source>
        <strain evidence="2">NC1722</strain>
    </source>
</reference>
<evidence type="ECO:0000313" key="2">
    <source>
        <dbReference type="EMBL" id="KAJ8378304.1"/>
    </source>
</evidence>
<sequence length="113" mass="11550">MDTEDDEAQSSAGVRGEAGASEPPRGPGRAGAAQPSAGSGSLAPGSPHRLIHEAAALPPTPAGPAARPIRKVHSFSSSFGMKAVSPLPFHFYAWTTFDLYGLNGVVRGPSMPN</sequence>
<organism evidence="2 3">
    <name type="scientific">Aldrovandia affinis</name>
    <dbReference type="NCBI Taxonomy" id="143900"/>
    <lineage>
        <taxon>Eukaryota</taxon>
        <taxon>Metazoa</taxon>
        <taxon>Chordata</taxon>
        <taxon>Craniata</taxon>
        <taxon>Vertebrata</taxon>
        <taxon>Euteleostomi</taxon>
        <taxon>Actinopterygii</taxon>
        <taxon>Neopterygii</taxon>
        <taxon>Teleostei</taxon>
        <taxon>Notacanthiformes</taxon>
        <taxon>Halosauridae</taxon>
        <taxon>Aldrovandia</taxon>
    </lineage>
</organism>